<keyword evidence="6" id="KW-0804">Transcription</keyword>
<dbReference type="PANTHER" id="PTHR24399:SF23">
    <property type="entry name" value="C2H2-TYPE DOMAIN-CONTAINING PROTEIN"/>
    <property type="match status" value="1"/>
</dbReference>
<evidence type="ECO:0000256" key="4">
    <source>
        <dbReference type="ARBA" id="ARBA00022833"/>
    </source>
</evidence>
<reference evidence="11" key="1">
    <citation type="submission" date="2022-01" db="EMBL/GenBank/DDBJ databases">
        <authorList>
            <person name="King R."/>
        </authorList>
    </citation>
    <scope>NUCLEOTIDE SEQUENCE</scope>
</reference>
<evidence type="ECO:0000256" key="2">
    <source>
        <dbReference type="ARBA" id="ARBA00022723"/>
    </source>
</evidence>
<dbReference type="InterPro" id="IPR013087">
    <property type="entry name" value="Znf_C2H2_type"/>
</dbReference>
<feature type="domain" description="C2H2-type" evidence="10">
    <location>
        <begin position="425"/>
        <end position="448"/>
    </location>
</feature>
<keyword evidence="5" id="KW-0805">Transcription regulation</keyword>
<evidence type="ECO:0000256" key="3">
    <source>
        <dbReference type="ARBA" id="ARBA00022737"/>
    </source>
</evidence>
<feature type="transmembrane region" description="Helical" evidence="9">
    <location>
        <begin position="753"/>
        <end position="775"/>
    </location>
</feature>
<feature type="domain" description="C2H2-type" evidence="10">
    <location>
        <begin position="686"/>
        <end position="713"/>
    </location>
</feature>
<evidence type="ECO:0000256" key="5">
    <source>
        <dbReference type="ARBA" id="ARBA00023015"/>
    </source>
</evidence>
<keyword evidence="4" id="KW-0862">Zinc</keyword>
<evidence type="ECO:0000256" key="1">
    <source>
        <dbReference type="ARBA" id="ARBA00004123"/>
    </source>
</evidence>
<keyword evidence="8" id="KW-0863">Zinc-finger</keyword>
<dbReference type="PROSITE" id="PS50157">
    <property type="entry name" value="ZINC_FINGER_C2H2_2"/>
    <property type="match status" value="8"/>
</dbReference>
<evidence type="ECO:0000256" key="7">
    <source>
        <dbReference type="ARBA" id="ARBA00023242"/>
    </source>
</evidence>
<dbReference type="Proteomes" id="UP001152798">
    <property type="component" value="Chromosome 7"/>
</dbReference>
<keyword evidence="9" id="KW-0812">Transmembrane</keyword>
<keyword evidence="7" id="KW-0539">Nucleus</keyword>
<dbReference type="SMART" id="SM00355">
    <property type="entry name" value="ZnF_C2H2"/>
    <property type="match status" value="14"/>
</dbReference>
<feature type="domain" description="C2H2-type" evidence="10">
    <location>
        <begin position="576"/>
        <end position="603"/>
    </location>
</feature>
<proteinExistence type="predicted"/>
<evidence type="ECO:0000313" key="12">
    <source>
        <dbReference type="Proteomes" id="UP001152798"/>
    </source>
</evidence>
<feature type="domain" description="C2H2-type" evidence="10">
    <location>
        <begin position="632"/>
        <end position="656"/>
    </location>
</feature>
<dbReference type="AlphaFoldDB" id="A0A9P0MUD1"/>
<evidence type="ECO:0000259" key="10">
    <source>
        <dbReference type="PROSITE" id="PS50157"/>
    </source>
</evidence>
<dbReference type="GO" id="GO:0001227">
    <property type="term" value="F:DNA-binding transcription repressor activity, RNA polymerase II-specific"/>
    <property type="evidence" value="ECO:0007669"/>
    <property type="project" value="TreeGrafter"/>
</dbReference>
<keyword evidence="2" id="KW-0479">Metal-binding</keyword>
<dbReference type="Pfam" id="PF00096">
    <property type="entry name" value="zf-C2H2"/>
    <property type="match status" value="5"/>
</dbReference>
<feature type="domain" description="C2H2-type" evidence="10">
    <location>
        <begin position="604"/>
        <end position="631"/>
    </location>
</feature>
<evidence type="ECO:0000313" key="11">
    <source>
        <dbReference type="EMBL" id="CAH1407499.1"/>
    </source>
</evidence>
<dbReference type="OrthoDB" id="3437960at2759"/>
<name>A0A9P0MUD1_NEZVI</name>
<dbReference type="GO" id="GO:0008270">
    <property type="term" value="F:zinc ion binding"/>
    <property type="evidence" value="ECO:0007669"/>
    <property type="project" value="UniProtKB-KW"/>
</dbReference>
<accession>A0A9P0MUD1</accession>
<protein>
    <recommendedName>
        <fullName evidence="10">C2H2-type domain-containing protein</fullName>
    </recommendedName>
</protein>
<dbReference type="EMBL" id="OV725083">
    <property type="protein sequence ID" value="CAH1407499.1"/>
    <property type="molecule type" value="Genomic_DNA"/>
</dbReference>
<sequence>MTILECPLCCAERFTDICSLESHLLDICENIICPVCELQFQTIKTLAWHLGQECNILSKHLPDMANKKGLNPTKCHTKPRSLIKETSKNVENNTKNISEELVIRGEVPGDDKIIENNNEFLKVKDSSFNVVSDDNITEIESRSVYEGCIEDNREYSASLYSCSVCDITFSSVKEHLNEFHKYENVIFDNNTNEDMGETNNENLVDSSVNEAFPKNSSTWAQEEVANLMIVNWDSKIDSLVKAGPGVSENPCMESVSNGDEKIMTSKEYYISNSEETEEPIDKTNISTKDDKMINDTVNISSVSRLDEEWPELLKKYPVATFVECNEMVTDKNVGYLCENKPYVFNEHRVRLLKFSQKMDPPKIEDIPFPEEPPDFIEPILQLADDVPQDLAGSYAVLWPCHLCGAFVYHWSDLAKHCCSSSPKYYPCTICRKSFQTRRSLNNHYSVVHKIIHSSGGCFPCPLCPAKVQTSSHLEKHLAMHRKNDLIKCDLCESMIQRSTYSDHLKAHGTNGTLSLVCQLCNRPFKGKSELELHIPQCHLKYNESDNLKCQKCKLNYEDLQTLREHLVSHGISMKPHLCAFCPKSYNRLIDKVIHERVHTRSKPHSCNECGRCFRLRNSLVAHMRIHSGERPFKCSFCNKSFRTKHLQRSHSSTHSGVFRYKCNYCKKQFQSKSKVEAHENSHKKPFVCLECKRMFYSLRFVKKHMDNHKNGQLNYTCNMCPNMFTRAAYLETHLRTKHGLDTKTSISISTQKIYQQMEGICGPFVFLFVILWIFLEYGI</sequence>
<dbReference type="GO" id="GO:0005654">
    <property type="term" value="C:nucleoplasm"/>
    <property type="evidence" value="ECO:0007669"/>
    <property type="project" value="TreeGrafter"/>
</dbReference>
<keyword evidence="12" id="KW-1185">Reference proteome</keyword>
<feature type="domain" description="C2H2-type" evidence="10">
    <location>
        <begin position="660"/>
        <end position="682"/>
    </location>
</feature>
<evidence type="ECO:0000256" key="6">
    <source>
        <dbReference type="ARBA" id="ARBA00023163"/>
    </source>
</evidence>
<dbReference type="FunFam" id="3.30.160.60:FF:000478">
    <property type="entry name" value="Zinc finger protein 133"/>
    <property type="match status" value="1"/>
</dbReference>
<comment type="subcellular location">
    <subcellularLocation>
        <location evidence="1">Nucleus</location>
    </subcellularLocation>
</comment>
<dbReference type="GO" id="GO:0000978">
    <property type="term" value="F:RNA polymerase II cis-regulatory region sequence-specific DNA binding"/>
    <property type="evidence" value="ECO:0007669"/>
    <property type="project" value="TreeGrafter"/>
</dbReference>
<keyword evidence="3" id="KW-0677">Repeat</keyword>
<evidence type="ECO:0000256" key="8">
    <source>
        <dbReference type="PROSITE-ProRule" id="PRU00042"/>
    </source>
</evidence>
<feature type="domain" description="C2H2-type" evidence="10">
    <location>
        <begin position="515"/>
        <end position="543"/>
    </location>
</feature>
<organism evidence="11 12">
    <name type="scientific">Nezara viridula</name>
    <name type="common">Southern green stink bug</name>
    <name type="synonym">Cimex viridulus</name>
    <dbReference type="NCBI Taxonomy" id="85310"/>
    <lineage>
        <taxon>Eukaryota</taxon>
        <taxon>Metazoa</taxon>
        <taxon>Ecdysozoa</taxon>
        <taxon>Arthropoda</taxon>
        <taxon>Hexapoda</taxon>
        <taxon>Insecta</taxon>
        <taxon>Pterygota</taxon>
        <taxon>Neoptera</taxon>
        <taxon>Paraneoptera</taxon>
        <taxon>Hemiptera</taxon>
        <taxon>Heteroptera</taxon>
        <taxon>Panheteroptera</taxon>
        <taxon>Pentatomomorpha</taxon>
        <taxon>Pentatomoidea</taxon>
        <taxon>Pentatomidae</taxon>
        <taxon>Pentatominae</taxon>
        <taxon>Nezara</taxon>
    </lineage>
</organism>
<gene>
    <name evidence="11" type="ORF">NEZAVI_LOCUS15203</name>
</gene>
<dbReference type="Gene3D" id="3.30.160.60">
    <property type="entry name" value="Classic Zinc Finger"/>
    <property type="match status" value="6"/>
</dbReference>
<dbReference type="SUPFAM" id="SSF57667">
    <property type="entry name" value="beta-beta-alpha zinc fingers"/>
    <property type="match status" value="4"/>
</dbReference>
<dbReference type="PANTHER" id="PTHR24399">
    <property type="entry name" value="ZINC FINGER AND BTB DOMAIN-CONTAINING"/>
    <property type="match status" value="1"/>
</dbReference>
<dbReference type="InterPro" id="IPR036236">
    <property type="entry name" value="Znf_C2H2_sf"/>
</dbReference>
<dbReference type="PROSITE" id="PS00028">
    <property type="entry name" value="ZINC_FINGER_C2H2_1"/>
    <property type="match status" value="8"/>
</dbReference>
<feature type="domain" description="C2H2-type" evidence="10">
    <location>
        <begin position="715"/>
        <end position="743"/>
    </location>
</feature>
<evidence type="ECO:0000256" key="9">
    <source>
        <dbReference type="SAM" id="Phobius"/>
    </source>
</evidence>
<keyword evidence="9" id="KW-1133">Transmembrane helix</keyword>
<keyword evidence="9" id="KW-0472">Membrane</keyword>